<feature type="region of interest" description="Disordered" evidence="1">
    <location>
        <begin position="112"/>
        <end position="151"/>
    </location>
</feature>
<proteinExistence type="predicted"/>
<evidence type="ECO:0000256" key="1">
    <source>
        <dbReference type="SAM" id="MobiDB-lite"/>
    </source>
</evidence>
<feature type="region of interest" description="Disordered" evidence="1">
    <location>
        <begin position="1"/>
        <end position="35"/>
    </location>
</feature>
<feature type="domain" description="PH" evidence="2">
    <location>
        <begin position="953"/>
        <end position="977"/>
    </location>
</feature>
<sequence>MAGRGAARRQLEALRGFDSTRSSEDKPLLFTPTHPYHALSQQSSLADKARARRETAAGSFGRRLLLRRVTSILSCWRDVTLADKQPNKRNVQTLVQSPTRMSAHSMHHLLASRTPSEEEAHGDRMHEDEREEQAQASARRGAEHHEDENKKKQEYILDTMVDIEIVPVSRKQRAILLAAERLVRVCAAIFRAWAIVRSRPPHGDMGAWSHARKRMALRRLQDENAILALLEEEGMSRLAGDETLIRLLAPCDHFDFREKEVGSELSFGSEHGSSFSGDSGVSIRQAFSRKLCIVLEGSCQAQVRGQEKAEERACYSSTSRRRQQGEGRWIELRAGDTFGYGKELCGGSVVGVRCILTSSLRWRDVANVRAAGRDGTSRESPCVILVVERVCFQELLLPAMYRQRDGLAALVRKNVMLSSLADAEAFQLLDNSSLLHVEEGETVEEEGSSQGLGLYILLMGSVKISKRDPRTGQSVPLARLVASPLSLLSPSFRLEHRGDRFGTTIMTASWCSSSAASAASLLHIPQALAVQTLRDHGKFAAHKAMELFAYEQWERALRWFTALLAAAADVAAGDLLGRMRLLTEELEETADEGGGPGEEAKPVGHQLSLCVEQRETSSRGAVAEVFLASLEPLPPLAANATNSVRALRALSSLKVHKELRGLVEEVERRHRDSVPDILRASAACLPKMLRAMRQLEALLFHEQEVKLVGAPGRGQEQETGGGTERSTSSGGEAKEALRRERESFLASYDMYRSHSKDILLHLKRSQHLARCVMRAKNELKGLVRGHRDIVKMGIRFFQTDRAGSAAPHCEERLCSVVLFTDAILIGLLKPQTSSRLSLDDEDASSRTRSCPEDLEVLEEEEQEKEEEREEDVREDTERVSRHFEGMDPDEIVLMHLLGLSACAVTCAVTPKTLSARDLRLALRSRGLADMSHPLNMPHMAIGHGVALRDGCGRTVLLRARSKRERDDWLLALEKSIRETYARIKDPYLL</sequence>
<dbReference type="PaxDb" id="55529-EKX32690"/>
<dbReference type="InterPro" id="IPR001849">
    <property type="entry name" value="PH_domain"/>
</dbReference>
<feature type="compositionally biased region" description="Basic and acidic residues" evidence="1">
    <location>
        <begin position="115"/>
        <end position="128"/>
    </location>
</feature>
<dbReference type="RefSeq" id="XP_005819670.1">
    <property type="nucleotide sequence ID" value="XM_005819613.1"/>
</dbReference>
<dbReference type="InterPro" id="IPR018490">
    <property type="entry name" value="cNMP-bd_dom_sf"/>
</dbReference>
<dbReference type="Proteomes" id="UP000011087">
    <property type="component" value="Unassembled WGS sequence"/>
</dbReference>
<dbReference type="InterPro" id="IPR014710">
    <property type="entry name" value="RmlC-like_jellyroll"/>
</dbReference>
<feature type="region of interest" description="Disordered" evidence="1">
    <location>
        <begin position="709"/>
        <end position="736"/>
    </location>
</feature>
<feature type="region of interest" description="Disordered" evidence="1">
    <location>
        <begin position="836"/>
        <end position="879"/>
    </location>
</feature>
<dbReference type="AlphaFoldDB" id="L1IA16"/>
<evidence type="ECO:0000313" key="5">
    <source>
        <dbReference type="Proteomes" id="UP000011087"/>
    </source>
</evidence>
<dbReference type="SUPFAM" id="SSF51206">
    <property type="entry name" value="cAMP-binding domain-like"/>
    <property type="match status" value="1"/>
</dbReference>
<dbReference type="Gene3D" id="2.60.120.10">
    <property type="entry name" value="Jelly Rolls"/>
    <property type="match status" value="1"/>
</dbReference>
<dbReference type="PROSITE" id="PS50003">
    <property type="entry name" value="PH_DOMAIN"/>
    <property type="match status" value="1"/>
</dbReference>
<feature type="compositionally biased region" description="Basic and acidic residues" evidence="1">
    <location>
        <begin position="140"/>
        <end position="151"/>
    </location>
</feature>
<feature type="compositionally biased region" description="Low complexity" evidence="1">
    <location>
        <begin position="713"/>
        <end position="731"/>
    </location>
</feature>
<reference evidence="5" key="2">
    <citation type="submission" date="2012-11" db="EMBL/GenBank/DDBJ databases">
        <authorList>
            <person name="Kuo A."/>
            <person name="Curtis B.A."/>
            <person name="Tanifuji G."/>
            <person name="Burki F."/>
            <person name="Gruber A."/>
            <person name="Irimia M."/>
            <person name="Maruyama S."/>
            <person name="Arias M.C."/>
            <person name="Ball S.G."/>
            <person name="Gile G.H."/>
            <person name="Hirakawa Y."/>
            <person name="Hopkins J.F."/>
            <person name="Rensing S.A."/>
            <person name="Schmutz J."/>
            <person name="Symeonidi A."/>
            <person name="Elias M."/>
            <person name="Eveleigh R.J."/>
            <person name="Herman E.K."/>
            <person name="Klute M.J."/>
            <person name="Nakayama T."/>
            <person name="Obornik M."/>
            <person name="Reyes-Prieto A."/>
            <person name="Armbrust E.V."/>
            <person name="Aves S.J."/>
            <person name="Beiko R.G."/>
            <person name="Coutinho P."/>
            <person name="Dacks J.B."/>
            <person name="Durnford D.G."/>
            <person name="Fast N.M."/>
            <person name="Green B.R."/>
            <person name="Grisdale C."/>
            <person name="Hempe F."/>
            <person name="Henrissat B."/>
            <person name="Hoppner M.P."/>
            <person name="Ishida K.-I."/>
            <person name="Kim E."/>
            <person name="Koreny L."/>
            <person name="Kroth P.G."/>
            <person name="Liu Y."/>
            <person name="Malik S.-B."/>
            <person name="Maier U.G."/>
            <person name="McRose D."/>
            <person name="Mock T."/>
            <person name="Neilson J.A."/>
            <person name="Onodera N.T."/>
            <person name="Poole A.M."/>
            <person name="Pritham E.J."/>
            <person name="Richards T.A."/>
            <person name="Rocap G."/>
            <person name="Roy S.W."/>
            <person name="Sarai C."/>
            <person name="Schaack S."/>
            <person name="Shirato S."/>
            <person name="Slamovits C.H."/>
            <person name="Spencer D.F."/>
            <person name="Suzuki S."/>
            <person name="Worden A.Z."/>
            <person name="Zauner S."/>
            <person name="Barry K."/>
            <person name="Bell C."/>
            <person name="Bharti A.K."/>
            <person name="Crow J.A."/>
            <person name="Grimwood J."/>
            <person name="Kramer R."/>
            <person name="Lindquist E."/>
            <person name="Lucas S."/>
            <person name="Salamov A."/>
            <person name="McFadden G.I."/>
            <person name="Lane C.E."/>
            <person name="Keeling P.J."/>
            <person name="Gray M.W."/>
            <person name="Grigoriev I.V."/>
            <person name="Archibald J.M."/>
        </authorList>
    </citation>
    <scope>NUCLEOTIDE SEQUENCE</scope>
    <source>
        <strain evidence="5">CCMP2712</strain>
    </source>
</reference>
<evidence type="ECO:0000313" key="4">
    <source>
        <dbReference type="EnsemblProtists" id="EKX32690"/>
    </source>
</evidence>
<dbReference type="GeneID" id="17289433"/>
<evidence type="ECO:0000259" key="2">
    <source>
        <dbReference type="PROSITE" id="PS50003"/>
    </source>
</evidence>
<organism evidence="3">
    <name type="scientific">Guillardia theta (strain CCMP2712)</name>
    <name type="common">Cryptophyte</name>
    <dbReference type="NCBI Taxonomy" id="905079"/>
    <lineage>
        <taxon>Eukaryota</taxon>
        <taxon>Cryptophyceae</taxon>
        <taxon>Pyrenomonadales</taxon>
        <taxon>Geminigeraceae</taxon>
        <taxon>Guillardia</taxon>
    </lineage>
</organism>
<protein>
    <recommendedName>
        <fullName evidence="2">PH domain-containing protein</fullName>
    </recommendedName>
</protein>
<dbReference type="KEGG" id="gtt:GUITHDRAFT_121130"/>
<feature type="compositionally biased region" description="Acidic residues" evidence="1">
    <location>
        <begin position="852"/>
        <end position="874"/>
    </location>
</feature>
<keyword evidence="5" id="KW-1185">Reference proteome</keyword>
<name>L1IA16_GUITC</name>
<gene>
    <name evidence="3" type="ORF">GUITHDRAFT_121130</name>
</gene>
<dbReference type="EnsemblProtists" id="EKX32690">
    <property type="protein sequence ID" value="EKX32690"/>
    <property type="gene ID" value="GUITHDRAFT_121130"/>
</dbReference>
<accession>L1IA16</accession>
<dbReference type="HOGENOM" id="CLU_301973_0_0_1"/>
<reference evidence="3 5" key="1">
    <citation type="journal article" date="2012" name="Nature">
        <title>Algal genomes reveal evolutionary mosaicism and the fate of nucleomorphs.</title>
        <authorList>
            <consortium name="DOE Joint Genome Institute"/>
            <person name="Curtis B.A."/>
            <person name="Tanifuji G."/>
            <person name="Burki F."/>
            <person name="Gruber A."/>
            <person name="Irimia M."/>
            <person name="Maruyama S."/>
            <person name="Arias M.C."/>
            <person name="Ball S.G."/>
            <person name="Gile G.H."/>
            <person name="Hirakawa Y."/>
            <person name="Hopkins J.F."/>
            <person name="Kuo A."/>
            <person name="Rensing S.A."/>
            <person name="Schmutz J."/>
            <person name="Symeonidi A."/>
            <person name="Elias M."/>
            <person name="Eveleigh R.J."/>
            <person name="Herman E.K."/>
            <person name="Klute M.J."/>
            <person name="Nakayama T."/>
            <person name="Obornik M."/>
            <person name="Reyes-Prieto A."/>
            <person name="Armbrust E.V."/>
            <person name="Aves S.J."/>
            <person name="Beiko R.G."/>
            <person name="Coutinho P."/>
            <person name="Dacks J.B."/>
            <person name="Durnford D.G."/>
            <person name="Fast N.M."/>
            <person name="Green B.R."/>
            <person name="Grisdale C.J."/>
            <person name="Hempel F."/>
            <person name="Henrissat B."/>
            <person name="Hoppner M.P."/>
            <person name="Ishida K."/>
            <person name="Kim E."/>
            <person name="Koreny L."/>
            <person name="Kroth P.G."/>
            <person name="Liu Y."/>
            <person name="Malik S.B."/>
            <person name="Maier U.G."/>
            <person name="McRose D."/>
            <person name="Mock T."/>
            <person name="Neilson J.A."/>
            <person name="Onodera N.T."/>
            <person name="Poole A.M."/>
            <person name="Pritham E.J."/>
            <person name="Richards T.A."/>
            <person name="Rocap G."/>
            <person name="Roy S.W."/>
            <person name="Sarai C."/>
            <person name="Schaack S."/>
            <person name="Shirato S."/>
            <person name="Slamovits C.H."/>
            <person name="Spencer D.F."/>
            <person name="Suzuki S."/>
            <person name="Worden A.Z."/>
            <person name="Zauner S."/>
            <person name="Barry K."/>
            <person name="Bell C."/>
            <person name="Bharti A.K."/>
            <person name="Crow J.A."/>
            <person name="Grimwood J."/>
            <person name="Kramer R."/>
            <person name="Lindquist E."/>
            <person name="Lucas S."/>
            <person name="Salamov A."/>
            <person name="McFadden G.I."/>
            <person name="Lane C.E."/>
            <person name="Keeling P.J."/>
            <person name="Gray M.W."/>
            <person name="Grigoriev I.V."/>
            <person name="Archibald J.M."/>
        </authorList>
    </citation>
    <scope>NUCLEOTIDE SEQUENCE</scope>
    <source>
        <strain evidence="3 5">CCMP2712</strain>
    </source>
</reference>
<dbReference type="EMBL" id="JH993176">
    <property type="protein sequence ID" value="EKX32690.1"/>
    <property type="molecule type" value="Genomic_DNA"/>
</dbReference>
<evidence type="ECO:0000313" key="3">
    <source>
        <dbReference type="EMBL" id="EKX32690.1"/>
    </source>
</evidence>
<reference evidence="4" key="3">
    <citation type="submission" date="2016-03" db="UniProtKB">
        <authorList>
            <consortium name="EnsemblProtists"/>
        </authorList>
    </citation>
    <scope>IDENTIFICATION</scope>
</reference>